<evidence type="ECO:0000256" key="11">
    <source>
        <dbReference type="ARBA" id="ARBA00023136"/>
    </source>
</evidence>
<evidence type="ECO:0000256" key="8">
    <source>
        <dbReference type="ARBA" id="ARBA00022963"/>
    </source>
</evidence>
<gene>
    <name evidence="17" type="ORF">GCM10007876_25000</name>
</gene>
<dbReference type="GO" id="GO:0051082">
    <property type="term" value="F:unfolded protein binding"/>
    <property type="evidence" value="ECO:0007669"/>
    <property type="project" value="InterPro"/>
</dbReference>
<evidence type="ECO:0000256" key="16">
    <source>
        <dbReference type="SAM" id="Phobius"/>
    </source>
</evidence>
<evidence type="ECO:0000256" key="1">
    <source>
        <dbReference type="ARBA" id="ARBA00003280"/>
    </source>
</evidence>
<accession>A0AA37W8Y7</accession>
<keyword evidence="5" id="KW-1003">Cell membrane</keyword>
<evidence type="ECO:0000256" key="4">
    <source>
        <dbReference type="ARBA" id="ARBA00019692"/>
    </source>
</evidence>
<dbReference type="GO" id="GO:0016042">
    <property type="term" value="P:lipid catabolic process"/>
    <property type="evidence" value="ECO:0007669"/>
    <property type="project" value="UniProtKB-KW"/>
</dbReference>
<evidence type="ECO:0000256" key="15">
    <source>
        <dbReference type="ARBA" id="ARBA00033028"/>
    </source>
</evidence>
<protein>
    <recommendedName>
        <fullName evidence="4">Lipase chaperone</fullName>
    </recommendedName>
    <alternativeName>
        <fullName evidence="15">Lipase foldase</fullName>
    </alternativeName>
    <alternativeName>
        <fullName evidence="13">Lipase helper protein</fullName>
    </alternativeName>
    <alternativeName>
        <fullName evidence="14">Lipase modulator</fullName>
    </alternativeName>
</protein>
<evidence type="ECO:0000313" key="17">
    <source>
        <dbReference type="EMBL" id="GLQ32021.1"/>
    </source>
</evidence>
<dbReference type="Proteomes" id="UP001161389">
    <property type="component" value="Unassembled WGS sequence"/>
</dbReference>
<evidence type="ECO:0000313" key="18">
    <source>
        <dbReference type="Proteomes" id="UP001161389"/>
    </source>
</evidence>
<sequence>MKKLYLIITTTLIGVLVGIATLPSLLKNSGNDIFPLDATTPTVQTDEHKTSPIKKVQQLNIKDLPSSPSEHYKAHPDQPRPAFVRLAPSLNGTEIDGILSTDGNNQLVLNLNVRDTFDYFLNTIGEVSPETAISEIKALINASLPEPAKTQAINALEDYLTYKAAAIEVLNRPLDKHAQQTPEFQYQILEQSLNELQQLRQQYLSNELNHAFYSEENAFAQYTLNTMKVQLDDTLTMEEKTQSLILLEEALPETIRTSMDQIATSQAVAVQAESLYESGNRDAYEAHLREYYSEDIVEQSLADFDQQQAFDQTYITYREALNQYDESELSQETLESVKQDLRNQFFEGHDRLIAKTRDNLEKL</sequence>
<keyword evidence="12" id="KW-0143">Chaperone</keyword>
<dbReference type="GO" id="GO:0006457">
    <property type="term" value="P:protein folding"/>
    <property type="evidence" value="ECO:0007669"/>
    <property type="project" value="InterPro"/>
</dbReference>
<feature type="transmembrane region" description="Helical" evidence="16">
    <location>
        <begin position="5"/>
        <end position="26"/>
    </location>
</feature>
<evidence type="ECO:0000256" key="13">
    <source>
        <dbReference type="ARBA" id="ARBA00030948"/>
    </source>
</evidence>
<keyword evidence="6" id="KW-0997">Cell inner membrane</keyword>
<evidence type="ECO:0000256" key="9">
    <source>
        <dbReference type="ARBA" id="ARBA00022989"/>
    </source>
</evidence>
<organism evidence="17 18">
    <name type="scientific">Litoribrevibacter albus</name>
    <dbReference type="NCBI Taxonomy" id="1473156"/>
    <lineage>
        <taxon>Bacteria</taxon>
        <taxon>Pseudomonadati</taxon>
        <taxon>Pseudomonadota</taxon>
        <taxon>Gammaproteobacteria</taxon>
        <taxon>Oceanospirillales</taxon>
        <taxon>Oceanospirillaceae</taxon>
        <taxon>Litoribrevibacter</taxon>
    </lineage>
</organism>
<comment type="caution">
    <text evidence="17">The sequence shown here is derived from an EMBL/GenBank/DDBJ whole genome shotgun (WGS) entry which is preliminary data.</text>
</comment>
<evidence type="ECO:0000256" key="12">
    <source>
        <dbReference type="ARBA" id="ARBA00023186"/>
    </source>
</evidence>
<keyword evidence="18" id="KW-1185">Reference proteome</keyword>
<keyword evidence="10" id="KW-0443">Lipid metabolism</keyword>
<evidence type="ECO:0000256" key="6">
    <source>
        <dbReference type="ARBA" id="ARBA00022519"/>
    </source>
</evidence>
<dbReference type="SUPFAM" id="SSF158855">
    <property type="entry name" value="Lipase chaperone-like"/>
    <property type="match status" value="1"/>
</dbReference>
<evidence type="ECO:0000256" key="7">
    <source>
        <dbReference type="ARBA" id="ARBA00022692"/>
    </source>
</evidence>
<evidence type="ECO:0000256" key="5">
    <source>
        <dbReference type="ARBA" id="ARBA00022475"/>
    </source>
</evidence>
<dbReference type="AlphaFoldDB" id="A0AA37W8Y7"/>
<dbReference type="RefSeq" id="WP_284381853.1">
    <property type="nucleotide sequence ID" value="NZ_BSNM01000015.1"/>
</dbReference>
<dbReference type="EMBL" id="BSNM01000015">
    <property type="protein sequence ID" value="GLQ32021.1"/>
    <property type="molecule type" value="Genomic_DNA"/>
</dbReference>
<keyword evidence="9 16" id="KW-1133">Transmembrane helix</keyword>
<keyword evidence="11 16" id="KW-0472">Membrane</keyword>
<name>A0AA37W8Y7_9GAMM</name>
<comment type="subcellular location">
    <subcellularLocation>
        <location evidence="2">Cell inner membrane</location>
        <topology evidence="2">Single-pass membrane protein</topology>
        <orientation evidence="2">Periplasmic side</orientation>
    </subcellularLocation>
</comment>
<dbReference type="Pfam" id="PF03280">
    <property type="entry name" value="Lipase_chap"/>
    <property type="match status" value="1"/>
</dbReference>
<keyword evidence="7 16" id="KW-0812">Transmembrane</keyword>
<proteinExistence type="inferred from homology"/>
<evidence type="ECO:0000256" key="3">
    <source>
        <dbReference type="ARBA" id="ARBA00010358"/>
    </source>
</evidence>
<evidence type="ECO:0000256" key="14">
    <source>
        <dbReference type="ARBA" id="ARBA00031542"/>
    </source>
</evidence>
<keyword evidence="8" id="KW-0442">Lipid degradation</keyword>
<comment type="similarity">
    <text evidence="3">Belongs to the lipase chaperone family.</text>
</comment>
<reference evidence="17" key="2">
    <citation type="submission" date="2023-01" db="EMBL/GenBank/DDBJ databases">
        <title>Draft genome sequence of Litoribrevibacter albus strain NBRC 110071.</title>
        <authorList>
            <person name="Sun Q."/>
            <person name="Mori K."/>
        </authorList>
    </citation>
    <scope>NUCLEOTIDE SEQUENCE</scope>
    <source>
        <strain evidence="17">NBRC 110071</strain>
    </source>
</reference>
<evidence type="ECO:0000256" key="10">
    <source>
        <dbReference type="ARBA" id="ARBA00023098"/>
    </source>
</evidence>
<dbReference type="GO" id="GO:0005886">
    <property type="term" value="C:plasma membrane"/>
    <property type="evidence" value="ECO:0007669"/>
    <property type="project" value="UniProtKB-SubCell"/>
</dbReference>
<dbReference type="InterPro" id="IPR004961">
    <property type="entry name" value="Lipase_chaperone"/>
</dbReference>
<evidence type="ECO:0000256" key="2">
    <source>
        <dbReference type="ARBA" id="ARBA00004383"/>
    </source>
</evidence>
<reference evidence="17" key="1">
    <citation type="journal article" date="2014" name="Int. J. Syst. Evol. Microbiol.">
        <title>Complete genome sequence of Corynebacterium casei LMG S-19264T (=DSM 44701T), isolated from a smear-ripened cheese.</title>
        <authorList>
            <consortium name="US DOE Joint Genome Institute (JGI-PGF)"/>
            <person name="Walter F."/>
            <person name="Albersmeier A."/>
            <person name="Kalinowski J."/>
            <person name="Ruckert C."/>
        </authorList>
    </citation>
    <scope>NUCLEOTIDE SEQUENCE</scope>
    <source>
        <strain evidence="17">NBRC 110071</strain>
    </source>
</reference>
<comment type="function">
    <text evidence="1">May be involved in the folding of the extracellular lipase during its passage through the periplasm.</text>
</comment>